<dbReference type="NCBIfam" id="TIGR00120">
    <property type="entry name" value="ArgJ"/>
    <property type="match status" value="1"/>
</dbReference>
<feature type="chain" id="PRO_5023523927" description="Arginine biosynthesis bifunctional protein ArgJ alpha chain" evidence="13">
    <location>
        <begin position="1"/>
        <end position="184"/>
    </location>
</feature>
<dbReference type="PANTHER" id="PTHR23100:SF0">
    <property type="entry name" value="ARGININE BIOSYNTHESIS BIFUNCTIONAL PROTEIN ARGJ, MITOCHONDRIAL"/>
    <property type="match status" value="1"/>
</dbReference>
<evidence type="ECO:0000256" key="3">
    <source>
        <dbReference type="ARBA" id="ARBA00011475"/>
    </source>
</evidence>
<keyword evidence="5 13" id="KW-0028">Amino-acid biosynthesis</keyword>
<feature type="binding site" evidence="13">
    <location>
        <position position="174"/>
    </location>
    <ligand>
        <name>substrate</name>
    </ligand>
</feature>
<evidence type="ECO:0000256" key="8">
    <source>
        <dbReference type="ARBA" id="ARBA00023268"/>
    </source>
</evidence>
<feature type="active site" description="Nucleophile" evidence="13">
    <location>
        <position position="185"/>
    </location>
</feature>
<dbReference type="GO" id="GO:0006526">
    <property type="term" value="P:L-arginine biosynthetic process"/>
    <property type="evidence" value="ECO:0007669"/>
    <property type="project" value="UniProtKB-UniRule"/>
</dbReference>
<comment type="subcellular location">
    <subcellularLocation>
        <location evidence="1 13">Cytoplasm</location>
    </subcellularLocation>
</comment>
<accession>A0A0J8GDR6</accession>
<reference evidence="14 15" key="1">
    <citation type="journal article" date="2015" name="Genome Biol. Evol.">
        <title>Comparative Genomics of Listeria Sensu Lato: Genus-Wide Differences in Evolutionary Dynamics and the Progressive Gain of Complex, Potentially Pathogenicity-Related Traits through Lateral Gene Transfer.</title>
        <authorList>
            <person name="Chiara M."/>
            <person name="Caruso M."/>
            <person name="D'Erchia A.M."/>
            <person name="Manzari C."/>
            <person name="Fraccalvieri R."/>
            <person name="Goffredo E."/>
            <person name="Latorre L."/>
            <person name="Miccolupo A."/>
            <person name="Padalino I."/>
            <person name="Santagada G."/>
            <person name="Chiocco D."/>
            <person name="Pesole G."/>
            <person name="Horner D.S."/>
            <person name="Parisi A."/>
        </authorList>
    </citation>
    <scope>NUCLEOTIDE SEQUENCE [LARGE SCALE GENOMIC DNA]</scope>
    <source>
        <strain evidence="14 15">1991</strain>
    </source>
</reference>
<dbReference type="AlphaFoldDB" id="A0A0J8GDR6"/>
<dbReference type="FunFam" id="3.30.2330.10:FF:000001">
    <property type="entry name" value="Arginine biosynthesis bifunctional protein ArgJ, mitochondrial"/>
    <property type="match status" value="1"/>
</dbReference>
<dbReference type="Gene3D" id="3.60.70.12">
    <property type="entry name" value="L-amino peptidase D-ALA esterase/amidase"/>
    <property type="match status" value="1"/>
</dbReference>
<dbReference type="RefSeq" id="WP_007472670.1">
    <property type="nucleotide sequence ID" value="NZ_KQ130610.1"/>
</dbReference>
<evidence type="ECO:0000256" key="9">
    <source>
        <dbReference type="ARBA" id="ARBA00023315"/>
    </source>
</evidence>
<feature type="site" description="Involved in the stabilization of negative charge on the oxyanion by the formation of the oxyanion hole" evidence="13">
    <location>
        <position position="114"/>
    </location>
</feature>
<dbReference type="GO" id="GO:0006592">
    <property type="term" value="P:ornithine biosynthetic process"/>
    <property type="evidence" value="ECO:0007669"/>
    <property type="project" value="TreeGrafter"/>
</dbReference>
<name>A0A0J8GDR6_9LIST</name>
<feature type="binding site" evidence="13">
    <location>
        <position position="148"/>
    </location>
    <ligand>
        <name>substrate</name>
    </ligand>
</feature>
<evidence type="ECO:0000256" key="1">
    <source>
        <dbReference type="ARBA" id="ARBA00004496"/>
    </source>
</evidence>
<evidence type="ECO:0000256" key="7">
    <source>
        <dbReference type="ARBA" id="ARBA00022813"/>
    </source>
</evidence>
<dbReference type="Pfam" id="PF01960">
    <property type="entry name" value="ArgJ"/>
    <property type="match status" value="1"/>
</dbReference>
<evidence type="ECO:0000256" key="2">
    <source>
        <dbReference type="ARBA" id="ARBA00006774"/>
    </source>
</evidence>
<comment type="catalytic activity">
    <reaction evidence="11 13">
        <text>N(2)-acetyl-L-ornithine + L-glutamate = N-acetyl-L-glutamate + L-ornithine</text>
        <dbReference type="Rhea" id="RHEA:15349"/>
        <dbReference type="ChEBI" id="CHEBI:29985"/>
        <dbReference type="ChEBI" id="CHEBI:44337"/>
        <dbReference type="ChEBI" id="CHEBI:46911"/>
        <dbReference type="ChEBI" id="CHEBI:57805"/>
        <dbReference type="EC" id="2.3.1.35"/>
    </reaction>
</comment>
<comment type="catalytic activity">
    <reaction evidence="10 13">
        <text>L-glutamate + acetyl-CoA = N-acetyl-L-glutamate + CoA + H(+)</text>
        <dbReference type="Rhea" id="RHEA:24292"/>
        <dbReference type="ChEBI" id="CHEBI:15378"/>
        <dbReference type="ChEBI" id="CHEBI:29985"/>
        <dbReference type="ChEBI" id="CHEBI:44337"/>
        <dbReference type="ChEBI" id="CHEBI:57287"/>
        <dbReference type="ChEBI" id="CHEBI:57288"/>
        <dbReference type="EC" id="2.3.1.1"/>
    </reaction>
</comment>
<dbReference type="UniPathway" id="UPA00068">
    <property type="reaction ID" value="UER00106"/>
</dbReference>
<evidence type="ECO:0000256" key="12">
    <source>
        <dbReference type="ARBA" id="ARBA00054976"/>
    </source>
</evidence>
<dbReference type="OrthoDB" id="9804242at2"/>
<keyword evidence="7 13" id="KW-0068">Autocatalytic cleavage</keyword>
<comment type="pathway">
    <text evidence="13">Amino-acid biosynthesis; L-arginine biosynthesis; N(2)-acetyl-L-ornithine from L-glutamate: step 1/4.</text>
</comment>
<dbReference type="EC" id="2.3.1.1" evidence="13"/>
<evidence type="ECO:0000256" key="4">
    <source>
        <dbReference type="ARBA" id="ARBA00022571"/>
    </source>
</evidence>
<dbReference type="InterPro" id="IPR042195">
    <property type="entry name" value="ArgJ_beta_C"/>
</dbReference>
<dbReference type="CDD" id="cd02152">
    <property type="entry name" value="OAT"/>
    <property type="match status" value="1"/>
</dbReference>
<dbReference type="GO" id="GO:0004358">
    <property type="term" value="F:L-glutamate N-acetyltransferase activity, acting on acetyl-L-ornithine as donor"/>
    <property type="evidence" value="ECO:0007669"/>
    <property type="project" value="UniProtKB-UniRule"/>
</dbReference>
<evidence type="ECO:0000313" key="14">
    <source>
        <dbReference type="EMBL" id="KMT60805.1"/>
    </source>
</evidence>
<keyword evidence="8 13" id="KW-0511">Multifunctional enzyme</keyword>
<feature type="binding site" evidence="13">
    <location>
        <position position="185"/>
    </location>
    <ligand>
        <name>substrate</name>
    </ligand>
</feature>
<comment type="pathway">
    <text evidence="13">Amino-acid biosynthesis; L-arginine biosynthesis; L-ornithine and N-acetyl-L-glutamate from L-glutamate and N(2)-acetyl-L-ornithine (cyclic): step 1/1.</text>
</comment>
<feature type="site" description="Involved in the stabilization of negative charge on the oxyanion by the formation of the oxyanion hole" evidence="13">
    <location>
        <position position="113"/>
    </location>
</feature>
<dbReference type="Gene3D" id="3.30.2330.10">
    <property type="entry name" value="arginine biosynthesis bifunctional protein suprefamily"/>
    <property type="match status" value="1"/>
</dbReference>
<organism evidence="14 15">
    <name type="scientific">Listeria fleischmannii 1991</name>
    <dbReference type="NCBI Taxonomy" id="1430899"/>
    <lineage>
        <taxon>Bacteria</taxon>
        <taxon>Bacillati</taxon>
        <taxon>Bacillota</taxon>
        <taxon>Bacilli</taxon>
        <taxon>Bacillales</taxon>
        <taxon>Listeriaceae</taxon>
        <taxon>Listeria</taxon>
    </lineage>
</organism>
<keyword evidence="9 13" id="KW-0012">Acyltransferase</keyword>
<evidence type="ECO:0000256" key="13">
    <source>
        <dbReference type="HAMAP-Rule" id="MF_01106"/>
    </source>
</evidence>
<dbReference type="Proteomes" id="UP000052258">
    <property type="component" value="Unassembled WGS sequence"/>
</dbReference>
<protein>
    <recommendedName>
        <fullName evidence="13">Arginine biosynthesis bifunctional protein ArgJ</fullName>
    </recommendedName>
    <domain>
        <recommendedName>
            <fullName evidence="13">Glutamate N-acetyltransferase</fullName>
            <ecNumber evidence="13">2.3.1.35</ecNumber>
        </recommendedName>
        <alternativeName>
            <fullName evidence="13">Ornithine acetyltransferase</fullName>
            <shortName evidence="13">OATase</shortName>
        </alternativeName>
        <alternativeName>
            <fullName evidence="13">Ornithine transacetylase</fullName>
        </alternativeName>
    </domain>
    <domain>
        <recommendedName>
            <fullName evidence="13">Amino-acid acetyltransferase</fullName>
            <ecNumber evidence="13">2.3.1.1</ecNumber>
        </recommendedName>
        <alternativeName>
            <fullName evidence="13">N-acetylglutamate synthase</fullName>
            <shortName evidence="13">AGSase</shortName>
        </alternativeName>
    </domain>
    <component>
        <recommendedName>
            <fullName evidence="13">Arginine biosynthesis bifunctional protein ArgJ alpha chain</fullName>
        </recommendedName>
    </component>
    <component>
        <recommendedName>
            <fullName evidence="13">Arginine biosynthesis bifunctional protein ArgJ beta chain</fullName>
        </recommendedName>
    </component>
</protein>
<dbReference type="Gene3D" id="3.10.20.340">
    <property type="entry name" value="ArgJ beta chain, C-terminal domain"/>
    <property type="match status" value="1"/>
</dbReference>
<dbReference type="EC" id="2.3.1.35" evidence="13"/>
<dbReference type="GO" id="GO:0005737">
    <property type="term" value="C:cytoplasm"/>
    <property type="evidence" value="ECO:0007669"/>
    <property type="project" value="UniProtKB-SubCell"/>
</dbReference>
<dbReference type="GO" id="GO:0004042">
    <property type="term" value="F:L-glutamate N-acetyltransferase activity"/>
    <property type="evidence" value="ECO:0007669"/>
    <property type="project" value="UniProtKB-UniRule"/>
</dbReference>
<dbReference type="FunFam" id="3.60.70.12:FF:000001">
    <property type="entry name" value="Arginine biosynthesis bifunctional protein ArgJ, chloroplastic"/>
    <property type="match status" value="1"/>
</dbReference>
<keyword evidence="6 13" id="KW-0808">Transferase</keyword>
<feature type="site" description="Cleavage; by autolysis" evidence="13">
    <location>
        <begin position="184"/>
        <end position="185"/>
    </location>
</feature>
<comment type="subunit">
    <text evidence="3 13">Heterotetramer of two alpha and two beta chains.</text>
</comment>
<keyword evidence="13" id="KW-0963">Cytoplasm</keyword>
<evidence type="ECO:0000256" key="6">
    <source>
        <dbReference type="ARBA" id="ARBA00022679"/>
    </source>
</evidence>
<proteinExistence type="inferred from homology"/>
<dbReference type="NCBIfam" id="NF003802">
    <property type="entry name" value="PRK05388.1"/>
    <property type="match status" value="1"/>
</dbReference>
<evidence type="ECO:0000256" key="11">
    <source>
        <dbReference type="ARBA" id="ARBA00049439"/>
    </source>
</evidence>
<feature type="chain" id="PRO_5023523926" description="Arginine biosynthesis bifunctional protein ArgJ beta chain" evidence="13">
    <location>
        <begin position="185"/>
        <end position="399"/>
    </location>
</feature>
<sequence length="399" mass="42829">MKVIKGTIASPKGFYADGKHAGLKRKRKDIGWIFSEVKASAAAVYTTNQIQAAPIQVTKNAFKQSDTLQAIVVNSGSANACTGSRGLEDASYMQNFAATQLGVQNEEVAVCSTGVIGEYLALDKITDGISRLGLQHGQASDFEEAILTTDTKKKQITIQEMIDGKCVTMSGVAKGSGMIHPNMATMLAFVTTDATISSADLQILVKKLVDETFNQITVDGDTSTNDTVIVMANGLAKNKSLVEEHPEFSKFKDMLRVVFEHLAKAIASDGEGATKLIEVAVKGATSSLDARMIAKKIVSSSLVKTAMFGGDANWGRIICAIGYSGGRFAPDYISISVGPYQILNKSEACIYSEEGLHTYLNETDVIRIEADLHVGLETGLAWGCDLSYDYVKINACYRT</sequence>
<dbReference type="EMBL" id="AZHO01000006">
    <property type="protein sequence ID" value="KMT60805.1"/>
    <property type="molecule type" value="Genomic_DNA"/>
</dbReference>
<dbReference type="SUPFAM" id="SSF56266">
    <property type="entry name" value="DmpA/ArgJ-like"/>
    <property type="match status" value="1"/>
</dbReference>
<evidence type="ECO:0000313" key="15">
    <source>
        <dbReference type="Proteomes" id="UP000052258"/>
    </source>
</evidence>
<feature type="binding site" evidence="13">
    <location>
        <position position="271"/>
    </location>
    <ligand>
        <name>substrate</name>
    </ligand>
</feature>
<feature type="binding site" evidence="13">
    <location>
        <position position="399"/>
    </location>
    <ligand>
        <name>substrate</name>
    </ligand>
</feature>
<dbReference type="PANTHER" id="PTHR23100">
    <property type="entry name" value="ARGININE BIOSYNTHESIS BIFUNCTIONAL PROTEIN ARGJ"/>
    <property type="match status" value="1"/>
</dbReference>
<dbReference type="InterPro" id="IPR002813">
    <property type="entry name" value="Arg_biosynth_ArgJ"/>
</dbReference>
<comment type="similarity">
    <text evidence="2 13">Belongs to the ArgJ family.</text>
</comment>
<evidence type="ECO:0000256" key="10">
    <source>
        <dbReference type="ARBA" id="ARBA00048372"/>
    </source>
</evidence>
<gene>
    <name evidence="13" type="primary">argJ</name>
    <name evidence="14" type="ORF">X560_0496</name>
</gene>
<dbReference type="InterPro" id="IPR016117">
    <property type="entry name" value="ArgJ-like_dom_sf"/>
</dbReference>
<dbReference type="PATRIC" id="fig|1430899.3.peg.510"/>
<evidence type="ECO:0000256" key="5">
    <source>
        <dbReference type="ARBA" id="ARBA00022605"/>
    </source>
</evidence>
<feature type="binding site" evidence="13">
    <location>
        <position position="394"/>
    </location>
    <ligand>
        <name>substrate</name>
    </ligand>
</feature>
<keyword evidence="15" id="KW-1185">Reference proteome</keyword>
<dbReference type="FunFam" id="3.10.20.340:FF:000001">
    <property type="entry name" value="Arginine biosynthesis bifunctional protein ArgJ, chloroplastic"/>
    <property type="match status" value="1"/>
</dbReference>
<comment type="caution">
    <text evidence="14">The sequence shown here is derived from an EMBL/GenBank/DDBJ whole genome shotgun (WGS) entry which is preliminary data.</text>
</comment>
<keyword evidence="4 13" id="KW-0055">Arginine biosynthesis</keyword>
<comment type="function">
    <text evidence="12 13">Catalyzes two activities which are involved in the cyclic version of arginine biosynthesis: the synthesis of N-acetylglutamate from glutamate and acetyl-CoA as the acetyl donor, and of ornithine by transacetylation between N(2)-acetylornithine and glutamate.</text>
</comment>
<dbReference type="HAMAP" id="MF_01106">
    <property type="entry name" value="ArgJ"/>
    <property type="match status" value="1"/>
</dbReference>